<organism evidence="5 6">
    <name type="scientific">Branchiostoma lanceolatum</name>
    <name type="common">Common lancelet</name>
    <name type="synonym">Amphioxus lanceolatum</name>
    <dbReference type="NCBI Taxonomy" id="7740"/>
    <lineage>
        <taxon>Eukaryota</taxon>
        <taxon>Metazoa</taxon>
        <taxon>Chordata</taxon>
        <taxon>Cephalochordata</taxon>
        <taxon>Leptocardii</taxon>
        <taxon>Amphioxiformes</taxon>
        <taxon>Branchiostomatidae</taxon>
        <taxon>Branchiostoma</taxon>
    </lineage>
</organism>
<dbReference type="AlphaFoldDB" id="A0A8K0A844"/>
<dbReference type="Proteomes" id="UP000838412">
    <property type="component" value="Chromosome 7"/>
</dbReference>
<feature type="compositionally biased region" description="Polar residues" evidence="3">
    <location>
        <begin position="290"/>
        <end position="315"/>
    </location>
</feature>
<dbReference type="Pfam" id="PF01436">
    <property type="entry name" value="NHL"/>
    <property type="match status" value="1"/>
</dbReference>
<dbReference type="CDD" id="cd05819">
    <property type="entry name" value="NHL"/>
    <property type="match status" value="1"/>
</dbReference>
<feature type="repeat" description="NHL" evidence="2">
    <location>
        <begin position="469"/>
        <end position="510"/>
    </location>
</feature>
<dbReference type="InterPro" id="IPR050952">
    <property type="entry name" value="TRIM-NHL_E3_ligases"/>
</dbReference>
<dbReference type="GO" id="GO:0000209">
    <property type="term" value="P:protein polyubiquitination"/>
    <property type="evidence" value="ECO:0007669"/>
    <property type="project" value="TreeGrafter"/>
</dbReference>
<keyword evidence="6" id="KW-1185">Reference proteome</keyword>
<keyword evidence="1" id="KW-0677">Repeat</keyword>
<feature type="compositionally biased region" description="Basic and acidic residues" evidence="3">
    <location>
        <begin position="31"/>
        <end position="50"/>
    </location>
</feature>
<evidence type="ECO:0000256" key="1">
    <source>
        <dbReference type="ARBA" id="ARBA00022737"/>
    </source>
</evidence>
<dbReference type="OrthoDB" id="10060352at2759"/>
<keyword evidence="4" id="KW-0472">Membrane</keyword>
<evidence type="ECO:0000256" key="3">
    <source>
        <dbReference type="SAM" id="MobiDB-lite"/>
    </source>
</evidence>
<name>A0A8K0A844_BRALA</name>
<feature type="region of interest" description="Disordered" evidence="3">
    <location>
        <begin position="167"/>
        <end position="249"/>
    </location>
</feature>
<feature type="compositionally biased region" description="Basic and acidic residues" evidence="3">
    <location>
        <begin position="202"/>
        <end position="249"/>
    </location>
</feature>
<dbReference type="GO" id="GO:0061630">
    <property type="term" value="F:ubiquitin protein ligase activity"/>
    <property type="evidence" value="ECO:0007669"/>
    <property type="project" value="TreeGrafter"/>
</dbReference>
<feature type="transmembrane region" description="Helical" evidence="4">
    <location>
        <begin position="396"/>
        <end position="421"/>
    </location>
</feature>
<evidence type="ECO:0000256" key="2">
    <source>
        <dbReference type="PROSITE-ProRule" id="PRU00504"/>
    </source>
</evidence>
<feature type="region of interest" description="Disordered" evidence="3">
    <location>
        <begin position="287"/>
        <end position="328"/>
    </location>
</feature>
<dbReference type="InterPro" id="IPR011042">
    <property type="entry name" value="6-blade_b-propeller_TolB-like"/>
</dbReference>
<dbReference type="PROSITE" id="PS51125">
    <property type="entry name" value="NHL"/>
    <property type="match status" value="1"/>
</dbReference>
<evidence type="ECO:0000256" key="4">
    <source>
        <dbReference type="SAM" id="Phobius"/>
    </source>
</evidence>
<dbReference type="PANTHER" id="PTHR24104">
    <property type="entry name" value="E3 UBIQUITIN-PROTEIN LIGASE NHLRC1-RELATED"/>
    <property type="match status" value="1"/>
</dbReference>
<keyword evidence="4" id="KW-1133">Transmembrane helix</keyword>
<dbReference type="GO" id="GO:0043161">
    <property type="term" value="P:proteasome-mediated ubiquitin-dependent protein catabolic process"/>
    <property type="evidence" value="ECO:0007669"/>
    <property type="project" value="TreeGrafter"/>
</dbReference>
<feature type="compositionally biased region" description="Basic and acidic residues" evidence="3">
    <location>
        <begin position="171"/>
        <end position="194"/>
    </location>
</feature>
<sequence length="746" mass="80525">MDATRADLLHVSDSPTEPMDQQDIQPQTSQEEQKDISSGHTEDPPQDHHSGASAGYSEQDPSTGCSTENGAERTSLSTICTFYTNIGKAELNQELYVERPLLETQADRPEQNKALYVDNPLVETEEPSSNDIYDTEGCNANNAAQYQLEGTSRNEALAAAYQCSGDVDGASVDRPDVIDDDANRAAGDFDRDGTPSEPVIKQLKDPESSDQNKSKSEDPESSDQNKSKSEDPENSDHRSKSEDGVTKDDECIRPYAVAYKRNGDTNGEEEDVYDVQPYAVAYDQHDGHFENQTPTGRSVNNSQSGSGQPNTSSAESIDGRKDGLLPNPMYSGNALLPNPMYSGNVLHANPMYSGNALLPNSMHSGNALRPNPMYAPNVAQARVGGGHSCVASRSCLALVITAAVAVAALTVLTALIIATYVPTEQDSYKQTTFTDPSFTGETTDDVIQQVDYTSSPHTSTEELKQTTIVFGGEGDEPGQLFVPYGVVVSPSNEIFVADTYNRRVQVFSMTGIYLRHFPTIVPGEDSGTIEPEYISIDGEGHLWVAGDENETTGFIVRYTKLGRHLATLHPTFKNNSFCGIAVDTLRNIVAVTEFWSDYGELKIVHFNGTVVRKFRTERGPEYPGRVAVGREGNLFVNNHWGGTSVYVYNSTGHYLFSFGGDKIGEGQTELDDGPTVVVVGICRDSSGNVLLSTGPGGTVEMFAAGGRYVSRAAAGMFRADGVTVGPAGQLVVTDGTNSTVTVFSHY</sequence>
<feature type="compositionally biased region" description="Polar residues" evidence="3">
    <location>
        <begin position="59"/>
        <end position="71"/>
    </location>
</feature>
<dbReference type="SUPFAM" id="SSF101898">
    <property type="entry name" value="NHL repeat"/>
    <property type="match status" value="1"/>
</dbReference>
<reference evidence="5" key="1">
    <citation type="submission" date="2022-01" db="EMBL/GenBank/DDBJ databases">
        <authorList>
            <person name="Braso-Vives M."/>
        </authorList>
    </citation>
    <scope>NUCLEOTIDE SEQUENCE</scope>
</reference>
<gene>
    <name evidence="5" type="primary">TRIM71</name>
    <name evidence="5" type="ORF">BLAG_LOCUS22966</name>
</gene>
<protein>
    <submittedName>
        <fullName evidence="5">TRIM71 protein</fullName>
    </submittedName>
</protein>
<dbReference type="Gene3D" id="2.120.10.30">
    <property type="entry name" value="TolB, C-terminal domain"/>
    <property type="match status" value="1"/>
</dbReference>
<keyword evidence="4" id="KW-0812">Transmembrane</keyword>
<dbReference type="InterPro" id="IPR001258">
    <property type="entry name" value="NHL_repeat"/>
</dbReference>
<dbReference type="PANTHER" id="PTHR24104:SF50">
    <property type="entry name" value="SMP-30_GLUCONOLACTONASE_LRE-LIKE REGION DOMAIN-CONTAINING PROTEIN"/>
    <property type="match status" value="1"/>
</dbReference>
<feature type="region of interest" description="Disordered" evidence="3">
    <location>
        <begin position="1"/>
        <end position="71"/>
    </location>
</feature>
<feature type="compositionally biased region" description="Basic and acidic residues" evidence="3">
    <location>
        <begin position="1"/>
        <end position="10"/>
    </location>
</feature>
<accession>A0A8K0A844</accession>
<evidence type="ECO:0000313" key="5">
    <source>
        <dbReference type="EMBL" id="CAH1270781.1"/>
    </source>
</evidence>
<evidence type="ECO:0000313" key="6">
    <source>
        <dbReference type="Proteomes" id="UP000838412"/>
    </source>
</evidence>
<proteinExistence type="predicted"/>
<dbReference type="EMBL" id="OV696692">
    <property type="protein sequence ID" value="CAH1270781.1"/>
    <property type="molecule type" value="Genomic_DNA"/>
</dbReference>